<dbReference type="Gene3D" id="3.60.120.10">
    <property type="entry name" value="Anthranilate synthase"/>
    <property type="match status" value="1"/>
</dbReference>
<dbReference type="PANTHER" id="PTHR11236">
    <property type="entry name" value="AMINOBENZOATE/ANTHRANILATE SYNTHASE"/>
    <property type="match status" value="1"/>
</dbReference>
<dbReference type="InterPro" id="IPR015890">
    <property type="entry name" value="Chorismate_C"/>
</dbReference>
<comment type="caution">
    <text evidence="5">The sequence shown here is derived from an EMBL/GenBank/DDBJ whole genome shotgun (WGS) entry which is preliminary data.</text>
</comment>
<dbReference type="Pfam" id="PF04715">
    <property type="entry name" value="Anth_synt_I_N"/>
    <property type="match status" value="1"/>
</dbReference>
<evidence type="ECO:0000313" key="6">
    <source>
        <dbReference type="Proteomes" id="UP001181622"/>
    </source>
</evidence>
<sequence length="467" mass="49974">MQVHELPTTDMPAIAEKLAGLPHLAFLDSAMPHSALGRYSYVAADPYAVLEAGGEGDLLAELKEALSVAGCERRPDLPPFQGGAIGFLSYEFGRRLERLPAPEIDDLGVPDAILPLYDWVIACDHVEGKTWLISTGAPEADAEAREARARARAAAVLEALERPAPKQASPVQPALSFRSNFSRDDYIEAIARTVEYVLAGDIFQANIAQRFIADLPAGFDAWTFYRRLRSRNAAPFAAYLAFGDVTVCSSSPERFVCVDGGHVEARPIKGTSKRWANPHADGASSRALLDSEKDRAENVMIVDLLRNDLSRVCRPGSVEVPKLCGLETYASVHHLVSVVTGRLRHGLGVTDLLRASFPGGSITGAPKLRAMEIITELERHARGVYCGSIGWIGFSGDADFNIAIRTATLSKGKAVFAAGGGITALSDPAAEYDETLTKARAVFDAFGGALAEDGDAGEDRARAGGLR</sequence>
<evidence type="ECO:0000259" key="3">
    <source>
        <dbReference type="Pfam" id="PF00425"/>
    </source>
</evidence>
<dbReference type="EC" id="2.6.1.85" evidence="1"/>
<keyword evidence="2 5" id="KW-0808">Transferase</keyword>
<name>A0ABU1DK59_9HYPH</name>
<proteinExistence type="predicted"/>
<evidence type="ECO:0000259" key="4">
    <source>
        <dbReference type="Pfam" id="PF04715"/>
    </source>
</evidence>
<evidence type="ECO:0000313" key="5">
    <source>
        <dbReference type="EMBL" id="MDR4308506.1"/>
    </source>
</evidence>
<protein>
    <recommendedName>
        <fullName evidence="1">aminodeoxychorismate synthase</fullName>
        <ecNumber evidence="1">2.6.1.85</ecNumber>
    </recommendedName>
</protein>
<dbReference type="PANTHER" id="PTHR11236:SF50">
    <property type="entry name" value="AMINODEOXYCHORISMATE SYNTHASE COMPONENT 1"/>
    <property type="match status" value="1"/>
</dbReference>
<dbReference type="InterPro" id="IPR006805">
    <property type="entry name" value="Anth_synth_I_N"/>
</dbReference>
<keyword evidence="5" id="KW-0032">Aminotransferase</keyword>
<organism evidence="5 6">
    <name type="scientific">Chelatococcus sambhunathii</name>
    <dbReference type="NCBI Taxonomy" id="363953"/>
    <lineage>
        <taxon>Bacteria</taxon>
        <taxon>Pseudomonadati</taxon>
        <taxon>Pseudomonadota</taxon>
        <taxon>Alphaproteobacteria</taxon>
        <taxon>Hyphomicrobiales</taxon>
        <taxon>Chelatococcaceae</taxon>
        <taxon>Chelatococcus</taxon>
    </lineage>
</organism>
<feature type="domain" description="Chorismate-utilising enzyme C-terminal" evidence="3">
    <location>
        <begin position="183"/>
        <end position="438"/>
    </location>
</feature>
<dbReference type="GO" id="GO:0046820">
    <property type="term" value="F:4-amino-4-deoxychorismate synthase activity"/>
    <property type="evidence" value="ECO:0007669"/>
    <property type="project" value="UniProtKB-EC"/>
</dbReference>
<dbReference type="PRINTS" id="PR00095">
    <property type="entry name" value="ANTSNTHASEI"/>
</dbReference>
<dbReference type="InterPro" id="IPR019999">
    <property type="entry name" value="Anth_synth_I-like"/>
</dbReference>
<keyword evidence="5" id="KW-0413">Isomerase</keyword>
<feature type="domain" description="Anthranilate synthase component I N-terminal" evidence="4">
    <location>
        <begin position="11"/>
        <end position="132"/>
    </location>
</feature>
<dbReference type="Pfam" id="PF00425">
    <property type="entry name" value="Chorismate_bind"/>
    <property type="match status" value="1"/>
</dbReference>
<dbReference type="InterPro" id="IPR005801">
    <property type="entry name" value="ADC_synthase"/>
</dbReference>
<accession>A0ABU1DK59</accession>
<dbReference type="NCBIfam" id="TIGR00553">
    <property type="entry name" value="pabB"/>
    <property type="match status" value="1"/>
</dbReference>
<dbReference type="Proteomes" id="UP001181622">
    <property type="component" value="Unassembled WGS sequence"/>
</dbReference>
<keyword evidence="6" id="KW-1185">Reference proteome</keyword>
<dbReference type="InterPro" id="IPR005802">
    <property type="entry name" value="ADC_synth_comp_1"/>
</dbReference>
<dbReference type="SUPFAM" id="SSF56322">
    <property type="entry name" value="ADC synthase"/>
    <property type="match status" value="1"/>
</dbReference>
<evidence type="ECO:0000256" key="2">
    <source>
        <dbReference type="ARBA" id="ARBA00022679"/>
    </source>
</evidence>
<dbReference type="RefSeq" id="WP_309394310.1">
    <property type="nucleotide sequence ID" value="NZ_JADBEO010000054.1"/>
</dbReference>
<evidence type="ECO:0000256" key="1">
    <source>
        <dbReference type="ARBA" id="ARBA00013139"/>
    </source>
</evidence>
<reference evidence="5" key="1">
    <citation type="submission" date="2020-10" db="EMBL/GenBank/DDBJ databases">
        <authorList>
            <person name="Abbas A."/>
            <person name="Razzaq R."/>
            <person name="Waqas M."/>
            <person name="Abbas N."/>
            <person name="Nielsen T.K."/>
            <person name="Hansen L.H."/>
            <person name="Hussain S."/>
            <person name="Shahid M."/>
        </authorList>
    </citation>
    <scope>NUCLEOTIDE SEQUENCE</scope>
    <source>
        <strain evidence="5">S14</strain>
    </source>
</reference>
<gene>
    <name evidence="5" type="primary">pabB</name>
    <name evidence="5" type="ORF">IHQ68_17950</name>
</gene>
<dbReference type="GO" id="GO:0016853">
    <property type="term" value="F:isomerase activity"/>
    <property type="evidence" value="ECO:0007669"/>
    <property type="project" value="UniProtKB-KW"/>
</dbReference>
<dbReference type="EMBL" id="JADBEO010000054">
    <property type="protein sequence ID" value="MDR4308506.1"/>
    <property type="molecule type" value="Genomic_DNA"/>
</dbReference>